<gene>
    <name evidence="1" type="ORF">F2Q69_00037883</name>
</gene>
<dbReference type="AlphaFoldDB" id="A0A8S9SJ74"/>
<organism evidence="1 2">
    <name type="scientific">Brassica cretica</name>
    <name type="common">Mustard</name>
    <dbReference type="NCBI Taxonomy" id="69181"/>
    <lineage>
        <taxon>Eukaryota</taxon>
        <taxon>Viridiplantae</taxon>
        <taxon>Streptophyta</taxon>
        <taxon>Embryophyta</taxon>
        <taxon>Tracheophyta</taxon>
        <taxon>Spermatophyta</taxon>
        <taxon>Magnoliopsida</taxon>
        <taxon>eudicotyledons</taxon>
        <taxon>Gunneridae</taxon>
        <taxon>Pentapetalae</taxon>
        <taxon>rosids</taxon>
        <taxon>malvids</taxon>
        <taxon>Brassicales</taxon>
        <taxon>Brassicaceae</taxon>
        <taxon>Brassiceae</taxon>
        <taxon>Brassica</taxon>
    </lineage>
</organism>
<sequence>MFPPSPSLTPILVYIESRSRLLLSPEKIVLKPSGREKLHRNFDVPFPGELFAPFPLCKTTLCLPSAPYLAV</sequence>
<accession>A0A8S9SJ74</accession>
<protein>
    <submittedName>
        <fullName evidence="1">Uncharacterized protein</fullName>
    </submittedName>
</protein>
<evidence type="ECO:0000313" key="2">
    <source>
        <dbReference type="Proteomes" id="UP000712600"/>
    </source>
</evidence>
<evidence type="ECO:0000313" key="1">
    <source>
        <dbReference type="EMBL" id="KAF3601832.1"/>
    </source>
</evidence>
<proteinExistence type="predicted"/>
<dbReference type="EMBL" id="QGKX02000004">
    <property type="protein sequence ID" value="KAF3601832.1"/>
    <property type="molecule type" value="Genomic_DNA"/>
</dbReference>
<comment type="caution">
    <text evidence="1">The sequence shown here is derived from an EMBL/GenBank/DDBJ whole genome shotgun (WGS) entry which is preliminary data.</text>
</comment>
<dbReference type="Proteomes" id="UP000712600">
    <property type="component" value="Unassembled WGS sequence"/>
</dbReference>
<name>A0A8S9SJ74_BRACR</name>
<reference evidence="1" key="1">
    <citation type="submission" date="2019-12" db="EMBL/GenBank/DDBJ databases">
        <title>Genome sequencing and annotation of Brassica cretica.</title>
        <authorList>
            <person name="Studholme D.J."/>
            <person name="Sarris P."/>
        </authorList>
    </citation>
    <scope>NUCLEOTIDE SEQUENCE</scope>
    <source>
        <strain evidence="1">PFS-109/04</strain>
        <tissue evidence="1">Leaf</tissue>
    </source>
</reference>